<proteinExistence type="predicted"/>
<dbReference type="SUPFAM" id="SSF51197">
    <property type="entry name" value="Clavaminate synthase-like"/>
    <property type="match status" value="1"/>
</dbReference>
<dbReference type="OrthoDB" id="547161at2"/>
<dbReference type="EMBL" id="QWGA01000003">
    <property type="protein sequence ID" value="RIJ32176.1"/>
    <property type="molecule type" value="Genomic_DNA"/>
</dbReference>
<comment type="caution">
    <text evidence="1">The sequence shown here is derived from an EMBL/GenBank/DDBJ whole genome shotgun (WGS) entry which is preliminary data.</text>
</comment>
<sequence length="353" mass="39636">MSVVNQDIRGADQAQAATAPGRDFEAEIAALRGDRNRWKAEAEKLAEQFQNTPTIDRSYLLAKGTMRQRQTYHALAKEVKADEIQRRRELGQKYLAEQKLDPETAKLVVLQKDGFASVDLSQHQLAQGAVQECLDIYQQAIDSGKELLSKDSLEFVGDAGWPFIASGGVYKLATSPLLLAPVIRYFGMFPIMTGFGLLSARNEEFYPHSSQRLHFDPEDRTQLKVFVYITDVDETSGPFMAVPAEDSAVLYNNPDFRLARQDDNAVREGSIRTFTGKAGTAIFCDTCRCLHAGARPGDKKRLMLSIEYNIPTHLHSKLWEGDPVPERRSRTLKVRDYNLNEYTEALLAHPKPA</sequence>
<dbReference type="RefSeq" id="WP_119453661.1">
    <property type="nucleotide sequence ID" value="NZ_QWGA01000003.1"/>
</dbReference>
<protein>
    <recommendedName>
        <fullName evidence="3">Phytanoyl-CoA dioxygenase</fullName>
    </recommendedName>
</protein>
<keyword evidence="2" id="KW-1185">Reference proteome</keyword>
<organism evidence="1 2">
    <name type="scientific">Henriciella algicola</name>
    <dbReference type="NCBI Taxonomy" id="1608422"/>
    <lineage>
        <taxon>Bacteria</taxon>
        <taxon>Pseudomonadati</taxon>
        <taxon>Pseudomonadota</taxon>
        <taxon>Alphaproteobacteria</taxon>
        <taxon>Hyphomonadales</taxon>
        <taxon>Hyphomonadaceae</taxon>
        <taxon>Henriciella</taxon>
    </lineage>
</organism>
<evidence type="ECO:0000313" key="1">
    <source>
        <dbReference type="EMBL" id="RIJ32176.1"/>
    </source>
</evidence>
<dbReference type="Gene3D" id="2.60.120.620">
    <property type="entry name" value="q2cbj1_9rhob like domain"/>
    <property type="match status" value="1"/>
</dbReference>
<gene>
    <name evidence="1" type="ORF">D1222_08100</name>
</gene>
<reference evidence="1 2" key="1">
    <citation type="submission" date="2018-08" db="EMBL/GenBank/DDBJ databases">
        <title>Henriciella mobilis sp. nov., isolated from seawater.</title>
        <authorList>
            <person name="Cheng H."/>
            <person name="Wu Y.-H."/>
            <person name="Xu X.-W."/>
            <person name="Guo L.-L."/>
        </authorList>
    </citation>
    <scope>NUCLEOTIDE SEQUENCE [LARGE SCALE GENOMIC DNA]</scope>
    <source>
        <strain evidence="1 2">CCUG67844</strain>
    </source>
</reference>
<evidence type="ECO:0008006" key="3">
    <source>
        <dbReference type="Google" id="ProtNLM"/>
    </source>
</evidence>
<accession>A0A399RKI6</accession>
<evidence type="ECO:0000313" key="2">
    <source>
        <dbReference type="Proteomes" id="UP000265845"/>
    </source>
</evidence>
<name>A0A399RKI6_9PROT</name>
<dbReference type="AlphaFoldDB" id="A0A399RKI6"/>
<dbReference type="Proteomes" id="UP000265845">
    <property type="component" value="Unassembled WGS sequence"/>
</dbReference>